<dbReference type="Pfam" id="PF01478">
    <property type="entry name" value="Peptidase_A24"/>
    <property type="match status" value="1"/>
</dbReference>
<accession>A0ABR8S8Y0</accession>
<dbReference type="EMBL" id="JACSQK010000003">
    <property type="protein sequence ID" value="MBD7959933.1"/>
    <property type="molecule type" value="Genomic_DNA"/>
</dbReference>
<feature type="transmembrane region" description="Helical" evidence="1">
    <location>
        <begin position="94"/>
        <end position="116"/>
    </location>
</feature>
<proteinExistence type="predicted"/>
<keyword evidence="1" id="KW-1133">Transmembrane helix</keyword>
<keyword evidence="4" id="KW-1185">Reference proteome</keyword>
<dbReference type="RefSeq" id="WP_225214016.1">
    <property type="nucleotide sequence ID" value="NZ_JACSQK010000003.1"/>
</dbReference>
<evidence type="ECO:0000256" key="1">
    <source>
        <dbReference type="SAM" id="Phobius"/>
    </source>
</evidence>
<keyword evidence="1" id="KW-0472">Membrane</keyword>
<feature type="domain" description="Prepilin type IV endopeptidase peptidase" evidence="2">
    <location>
        <begin position="5"/>
        <end position="110"/>
    </location>
</feature>
<feature type="transmembrane region" description="Helical" evidence="1">
    <location>
        <begin position="137"/>
        <end position="155"/>
    </location>
</feature>
<dbReference type="InterPro" id="IPR000045">
    <property type="entry name" value="Prepilin_IV_endopep_pep"/>
</dbReference>
<comment type="caution">
    <text evidence="3">The sequence shown here is derived from an EMBL/GenBank/DDBJ whole genome shotgun (WGS) entry which is preliminary data.</text>
</comment>
<reference evidence="3 4" key="1">
    <citation type="submission" date="2020-08" db="EMBL/GenBank/DDBJ databases">
        <title>A Genomic Blueprint of the Chicken Gut Microbiome.</title>
        <authorList>
            <person name="Gilroy R."/>
            <person name="Ravi A."/>
            <person name="Getino M."/>
            <person name="Pursley I."/>
            <person name="Horton D.L."/>
            <person name="Alikhan N.-F."/>
            <person name="Baker D."/>
            <person name="Gharbi K."/>
            <person name="Hall N."/>
            <person name="Watson M."/>
            <person name="Adriaenssens E.M."/>
            <person name="Foster-Nyarko E."/>
            <person name="Jarju S."/>
            <person name="Secka A."/>
            <person name="Antonio M."/>
            <person name="Oren A."/>
            <person name="Chaudhuri R."/>
            <person name="La Ragione R.M."/>
            <person name="Hildebrand F."/>
            <person name="Pallen M.J."/>
        </authorList>
    </citation>
    <scope>NUCLEOTIDE SEQUENCE [LARGE SCALE GENOMIC DNA]</scope>
    <source>
        <strain evidence="3 4">Sa2CVA6</strain>
    </source>
</reference>
<feature type="transmembrane region" description="Helical" evidence="1">
    <location>
        <begin position="53"/>
        <end position="74"/>
    </location>
</feature>
<dbReference type="Gene3D" id="1.20.120.1220">
    <property type="match status" value="1"/>
</dbReference>
<sequence length="156" mass="17307">MVGVVLLLLLCHIAFLDVAKRRILNFSVASVFVLGGLNLIFKDVSWMVADWRVAAFSCLVVFGFFFLFYAFGIMGGGDVKLAAALAFCLGLEQFFWIWVVSVVFAVAYGLVWKLLITIELTYGRVPFSFSKHGVHRFVPYGALLCVSVFIVIYSGA</sequence>
<feature type="transmembrane region" description="Helical" evidence="1">
    <location>
        <begin position="23"/>
        <end position="41"/>
    </location>
</feature>
<organism evidence="3 4">
    <name type="scientific">Comamonas avium</name>
    <dbReference type="NCBI Taxonomy" id="2762231"/>
    <lineage>
        <taxon>Bacteria</taxon>
        <taxon>Pseudomonadati</taxon>
        <taxon>Pseudomonadota</taxon>
        <taxon>Betaproteobacteria</taxon>
        <taxon>Burkholderiales</taxon>
        <taxon>Comamonadaceae</taxon>
        <taxon>Comamonas</taxon>
    </lineage>
</organism>
<gene>
    <name evidence="3" type="ORF">H9646_05530</name>
</gene>
<evidence type="ECO:0000313" key="4">
    <source>
        <dbReference type="Proteomes" id="UP000634919"/>
    </source>
</evidence>
<keyword evidence="1" id="KW-0812">Transmembrane</keyword>
<evidence type="ECO:0000259" key="2">
    <source>
        <dbReference type="Pfam" id="PF01478"/>
    </source>
</evidence>
<evidence type="ECO:0000313" key="3">
    <source>
        <dbReference type="EMBL" id="MBD7959933.1"/>
    </source>
</evidence>
<name>A0ABR8S8Y0_9BURK</name>
<protein>
    <submittedName>
        <fullName evidence="3">Prepilin peptidase</fullName>
    </submittedName>
</protein>
<dbReference type="Proteomes" id="UP000634919">
    <property type="component" value="Unassembled WGS sequence"/>
</dbReference>